<protein>
    <submittedName>
        <fullName evidence="3">Gem-associated protein 8-like</fullName>
    </submittedName>
</protein>
<dbReference type="GeneID" id="116287492"/>
<keyword evidence="2" id="KW-1185">Reference proteome</keyword>
<sequence>MECCSRVAASGCPLSSTSAQNAWNSWDQDPHNAYINAYYHYQAYVYYWNLYNSHFDQGYNSSYCECYDYSKQGDSAGYPMALSSSRCLHCPEEGYSQFTGRLKPNETQTHSHEESYDMDVEEERDGVYDCDDDDDDDDKHNFELDERFCQFLRQSEKHRQEREKEKRTNAKLDEYIEAGKSYINPSTLPPQEQQGVKRREAMKSLYGSKAQYIMSLEASLQLHYDRNYDTRQPKFWPNIPLKF</sequence>
<dbReference type="PANTHER" id="PTHR16238:SF7">
    <property type="entry name" value="GEM-ASSOCIATED PROTEIN 8"/>
    <property type="match status" value="1"/>
</dbReference>
<reference evidence="3" key="1">
    <citation type="submission" date="2025-08" db="UniProtKB">
        <authorList>
            <consortium name="RefSeq"/>
        </authorList>
    </citation>
    <scope>IDENTIFICATION</scope>
    <source>
        <tissue evidence="3">Tentacle</tissue>
    </source>
</reference>
<gene>
    <name evidence="3" type="primary">LOC116287492</name>
</gene>
<proteinExistence type="predicted"/>
<dbReference type="AlphaFoldDB" id="A0A6P8H344"/>
<dbReference type="GO" id="GO:0000387">
    <property type="term" value="P:spliceosomal snRNP assembly"/>
    <property type="evidence" value="ECO:0007669"/>
    <property type="project" value="InterPro"/>
</dbReference>
<name>A0A6P8H344_ACTTE</name>
<dbReference type="OrthoDB" id="5989213at2759"/>
<evidence type="ECO:0000256" key="1">
    <source>
        <dbReference type="SAM" id="MobiDB-lite"/>
    </source>
</evidence>
<dbReference type="KEGG" id="aten:116287492"/>
<feature type="region of interest" description="Disordered" evidence="1">
    <location>
        <begin position="99"/>
        <end position="121"/>
    </location>
</feature>
<dbReference type="PANTHER" id="PTHR16238">
    <property type="entry name" value="GEM-ASSOCIATED PROTEIN 8"/>
    <property type="match status" value="1"/>
</dbReference>
<dbReference type="Pfam" id="PF15348">
    <property type="entry name" value="GEMIN8"/>
    <property type="match status" value="1"/>
</dbReference>
<dbReference type="Proteomes" id="UP000515163">
    <property type="component" value="Unplaced"/>
</dbReference>
<evidence type="ECO:0000313" key="2">
    <source>
        <dbReference type="Proteomes" id="UP000515163"/>
    </source>
</evidence>
<dbReference type="GO" id="GO:0032797">
    <property type="term" value="C:SMN complex"/>
    <property type="evidence" value="ECO:0007669"/>
    <property type="project" value="InterPro"/>
</dbReference>
<dbReference type="RefSeq" id="XP_031550033.1">
    <property type="nucleotide sequence ID" value="XM_031694173.1"/>
</dbReference>
<organism evidence="2 3">
    <name type="scientific">Actinia tenebrosa</name>
    <name type="common">Australian red waratah sea anemone</name>
    <dbReference type="NCBI Taxonomy" id="6105"/>
    <lineage>
        <taxon>Eukaryota</taxon>
        <taxon>Metazoa</taxon>
        <taxon>Cnidaria</taxon>
        <taxon>Anthozoa</taxon>
        <taxon>Hexacorallia</taxon>
        <taxon>Actiniaria</taxon>
        <taxon>Actiniidae</taxon>
        <taxon>Actinia</taxon>
    </lineage>
</organism>
<accession>A0A6P8H344</accession>
<dbReference type="InParanoid" id="A0A6P8H344"/>
<evidence type="ECO:0000313" key="3">
    <source>
        <dbReference type="RefSeq" id="XP_031550033.1"/>
    </source>
</evidence>
<dbReference type="InterPro" id="IPR034754">
    <property type="entry name" value="GEMIN8"/>
</dbReference>